<evidence type="ECO:0000313" key="4">
    <source>
        <dbReference type="Proteomes" id="UP001152049"/>
    </source>
</evidence>
<dbReference type="EMBL" id="JAOQAZ010000010">
    <property type="protein sequence ID" value="KAJ4263395.1"/>
    <property type="molecule type" value="Genomic_DNA"/>
</dbReference>
<protein>
    <recommendedName>
        <fullName evidence="2">Glycan binding protein Y3-like domain-containing protein</fullName>
    </recommendedName>
</protein>
<evidence type="ECO:0000313" key="3">
    <source>
        <dbReference type="EMBL" id="KAJ4263395.1"/>
    </source>
</evidence>
<sequence>MKTPAAFAILSAFIGVYFNPVSAECFGSGDEWQDRGAARQHVVNACRGYDGNTGAFQGVFAPGEIKRACVQHSGTQRLDFTIQNTNTNDAIDLGDDDCVLRLQNEINGCSRGGSSVVSGWLFTADPNNGLC</sequence>
<reference evidence="3" key="1">
    <citation type="submission" date="2022-09" db="EMBL/GenBank/DDBJ databases">
        <title>Fusarium specimens isolated from Avocado Roots.</title>
        <authorList>
            <person name="Stajich J."/>
            <person name="Roper C."/>
            <person name="Heimlech-Rivalta G."/>
        </authorList>
    </citation>
    <scope>NUCLEOTIDE SEQUENCE</scope>
    <source>
        <strain evidence="3">CF00136</strain>
    </source>
</reference>
<name>A0A9W8S169_9HYPO</name>
<keyword evidence="4" id="KW-1185">Reference proteome</keyword>
<dbReference type="Proteomes" id="UP001152049">
    <property type="component" value="Unassembled WGS sequence"/>
</dbReference>
<feature type="chain" id="PRO_5040865842" description="Glycan binding protein Y3-like domain-containing protein" evidence="1">
    <location>
        <begin position="24"/>
        <end position="131"/>
    </location>
</feature>
<comment type="caution">
    <text evidence="3">The sequence shown here is derived from an EMBL/GenBank/DDBJ whole genome shotgun (WGS) entry which is preliminary data.</text>
</comment>
<keyword evidence="1" id="KW-0732">Signal</keyword>
<feature type="signal peptide" evidence="1">
    <location>
        <begin position="1"/>
        <end position="23"/>
    </location>
</feature>
<evidence type="ECO:0000259" key="2">
    <source>
        <dbReference type="Pfam" id="PF22803"/>
    </source>
</evidence>
<dbReference type="Pfam" id="PF22803">
    <property type="entry name" value="GBD_Y3"/>
    <property type="match status" value="1"/>
</dbReference>
<gene>
    <name evidence="3" type="ORF">NW762_006214</name>
</gene>
<organism evidence="3 4">
    <name type="scientific">Fusarium torreyae</name>
    <dbReference type="NCBI Taxonomy" id="1237075"/>
    <lineage>
        <taxon>Eukaryota</taxon>
        <taxon>Fungi</taxon>
        <taxon>Dikarya</taxon>
        <taxon>Ascomycota</taxon>
        <taxon>Pezizomycotina</taxon>
        <taxon>Sordariomycetes</taxon>
        <taxon>Hypocreomycetidae</taxon>
        <taxon>Hypocreales</taxon>
        <taxon>Nectriaceae</taxon>
        <taxon>Fusarium</taxon>
    </lineage>
</organism>
<dbReference type="AlphaFoldDB" id="A0A9W8S169"/>
<accession>A0A9W8S169</accession>
<feature type="domain" description="Glycan binding protein Y3-like" evidence="2">
    <location>
        <begin position="58"/>
        <end position="131"/>
    </location>
</feature>
<evidence type="ECO:0000256" key="1">
    <source>
        <dbReference type="SAM" id="SignalP"/>
    </source>
</evidence>
<dbReference type="OrthoDB" id="4825549at2759"/>
<dbReference type="InterPro" id="IPR054443">
    <property type="entry name" value="Y3-like_dom"/>
</dbReference>
<proteinExistence type="predicted"/>